<evidence type="ECO:0000256" key="1">
    <source>
        <dbReference type="SAM" id="MobiDB-lite"/>
    </source>
</evidence>
<evidence type="ECO:0000313" key="3">
    <source>
        <dbReference type="Proteomes" id="UP000800235"/>
    </source>
</evidence>
<proteinExistence type="predicted"/>
<evidence type="ECO:0000313" key="2">
    <source>
        <dbReference type="EMBL" id="KAF2432880.1"/>
    </source>
</evidence>
<feature type="compositionally biased region" description="Polar residues" evidence="1">
    <location>
        <begin position="167"/>
        <end position="178"/>
    </location>
</feature>
<comment type="caution">
    <text evidence="2">The sequence shown here is derived from an EMBL/GenBank/DDBJ whole genome shotgun (WGS) entry which is preliminary data.</text>
</comment>
<reference evidence="2" key="1">
    <citation type="journal article" date="2020" name="Stud. Mycol.">
        <title>101 Dothideomycetes genomes: a test case for predicting lifestyles and emergence of pathogens.</title>
        <authorList>
            <person name="Haridas S."/>
            <person name="Albert R."/>
            <person name="Binder M."/>
            <person name="Bloem J."/>
            <person name="Labutti K."/>
            <person name="Salamov A."/>
            <person name="Andreopoulos B."/>
            <person name="Baker S."/>
            <person name="Barry K."/>
            <person name="Bills G."/>
            <person name="Bluhm B."/>
            <person name="Cannon C."/>
            <person name="Castanera R."/>
            <person name="Culley D."/>
            <person name="Daum C."/>
            <person name="Ezra D."/>
            <person name="Gonzalez J."/>
            <person name="Henrissat B."/>
            <person name="Kuo A."/>
            <person name="Liang C."/>
            <person name="Lipzen A."/>
            <person name="Lutzoni F."/>
            <person name="Magnuson J."/>
            <person name="Mondo S."/>
            <person name="Nolan M."/>
            <person name="Ohm R."/>
            <person name="Pangilinan J."/>
            <person name="Park H.-J."/>
            <person name="Ramirez L."/>
            <person name="Alfaro M."/>
            <person name="Sun H."/>
            <person name="Tritt A."/>
            <person name="Yoshinaga Y."/>
            <person name="Zwiers L.-H."/>
            <person name="Turgeon B."/>
            <person name="Goodwin S."/>
            <person name="Spatafora J."/>
            <person name="Crous P."/>
            <person name="Grigoriev I."/>
        </authorList>
    </citation>
    <scope>NUCLEOTIDE SEQUENCE</scope>
    <source>
        <strain evidence="2">CBS 130266</strain>
    </source>
</reference>
<feature type="compositionally biased region" description="Polar residues" evidence="1">
    <location>
        <begin position="246"/>
        <end position="269"/>
    </location>
</feature>
<dbReference type="AlphaFoldDB" id="A0A9P4NV57"/>
<sequence>MVDLELLVHISAPTTKKDDDRYRAEALAYLNFKPAIIHKGPPKTRKKTPPIMRPAKQAAPPKANSERACINSPAVPPHTILKALTRFAPSNYETPMGAQPILRPEHVLSTPLQKLEAIQHDWKQRSSSKKTPRSSANPILSETQLIFDTQFAVGALESQVYSASTSNFSTTISSPLQERTTKRPRLTQAEPLVPNSSPTWPSGDVIHIHHNIAAGEHSASPPTLETPQRMDPLSSQLPDSYGLSKSDGSGSIHTPSWNLPSDPLTTPSQITPPKPRSTKHKKALLPSSQTQSQSPSKSGRKPLQQLDANTSPRKSNSFPSPSSGTAVRKGKTPVFASFGNAPISDTTVAAIPTPLFSAAENRDSIVHAPGEHLNPPNVNRTRCHQPAILEDIPHELLVELSTLPQYIYSPDPPVGNLPIENATFLTEDLRGFLTFGPLASRYTQLVRENRKIETTERGHWLLHTSSWPVLEQIKFWKDLTKYVGGGKAGMATWCSRDTASSDESSGGLGVIKVWCYGEIVKHVFLFLFTLSNGKLGKQSNQWIDIDGEVVVNVLSKEEHIGLGNHER</sequence>
<dbReference type="Proteomes" id="UP000800235">
    <property type="component" value="Unassembled WGS sequence"/>
</dbReference>
<keyword evidence="3" id="KW-1185">Reference proteome</keyword>
<feature type="region of interest" description="Disordered" evidence="1">
    <location>
        <begin position="38"/>
        <end position="67"/>
    </location>
</feature>
<organism evidence="2 3">
    <name type="scientific">Tothia fuscella</name>
    <dbReference type="NCBI Taxonomy" id="1048955"/>
    <lineage>
        <taxon>Eukaryota</taxon>
        <taxon>Fungi</taxon>
        <taxon>Dikarya</taxon>
        <taxon>Ascomycota</taxon>
        <taxon>Pezizomycotina</taxon>
        <taxon>Dothideomycetes</taxon>
        <taxon>Pleosporomycetidae</taxon>
        <taxon>Venturiales</taxon>
        <taxon>Cylindrosympodiaceae</taxon>
        <taxon>Tothia</taxon>
    </lineage>
</organism>
<accession>A0A9P4NV57</accession>
<name>A0A9P4NV57_9PEZI</name>
<dbReference type="OrthoDB" id="5395975at2759"/>
<feature type="compositionally biased region" description="Polar residues" evidence="1">
    <location>
        <begin position="306"/>
        <end position="325"/>
    </location>
</feature>
<feature type="region of interest" description="Disordered" evidence="1">
    <location>
        <begin position="216"/>
        <end position="328"/>
    </location>
</feature>
<feature type="compositionally biased region" description="Low complexity" evidence="1">
    <location>
        <begin position="286"/>
        <end position="297"/>
    </location>
</feature>
<dbReference type="EMBL" id="MU007023">
    <property type="protein sequence ID" value="KAF2432880.1"/>
    <property type="molecule type" value="Genomic_DNA"/>
</dbReference>
<gene>
    <name evidence="2" type="ORF">EJ08DRAFT_731964</name>
</gene>
<feature type="region of interest" description="Disordered" evidence="1">
    <location>
        <begin position="167"/>
        <end position="204"/>
    </location>
</feature>
<protein>
    <submittedName>
        <fullName evidence="2">Uncharacterized protein</fullName>
    </submittedName>
</protein>